<dbReference type="InterPro" id="IPR012340">
    <property type="entry name" value="NA-bd_OB-fold"/>
</dbReference>
<sequence length="159" mass="17443">MLNRVVLIGRLTKDPELRYTQSGVAVASFRLAVERPFTNQQGEKEADFIDIVAWRQLGETVANYMKKGRLVAVEGRLQIRSYENQEGRRIRISEVVADNVRFLESRAQAAASDAGSYNQDYGNSGGNGGGNFGGGRSPSNDPFADDGKPIDISDDDLPF</sequence>
<dbReference type="Gene3D" id="2.40.50.140">
    <property type="entry name" value="Nucleic acid-binding proteins"/>
    <property type="match status" value="1"/>
</dbReference>
<feature type="compositionally biased region" description="Gly residues" evidence="4">
    <location>
        <begin position="123"/>
        <end position="136"/>
    </location>
</feature>
<evidence type="ECO:0000256" key="3">
    <source>
        <dbReference type="RuleBase" id="RU000524"/>
    </source>
</evidence>
<proteinExistence type="inferred from homology"/>
<dbReference type="GO" id="GO:0003697">
    <property type="term" value="F:single-stranded DNA binding"/>
    <property type="evidence" value="ECO:0007669"/>
    <property type="project" value="UniProtKB-UniRule"/>
</dbReference>
<dbReference type="InterPro" id="IPR011344">
    <property type="entry name" value="ssDNA-bd"/>
</dbReference>
<dbReference type="InterPro" id="IPR000424">
    <property type="entry name" value="Primosome_PriB/ssb"/>
</dbReference>
<keyword evidence="6" id="KW-1185">Reference proteome</keyword>
<dbReference type="AlphaFoldDB" id="A0A1I6PA13"/>
<dbReference type="OrthoDB" id="9809878at2"/>
<dbReference type="GO" id="GO:0006281">
    <property type="term" value="P:DNA repair"/>
    <property type="evidence" value="ECO:0007669"/>
    <property type="project" value="UniProtKB-UniRule"/>
</dbReference>
<dbReference type="PANTHER" id="PTHR10302:SF27">
    <property type="entry name" value="SINGLE-STRANDED DNA-BINDING PROTEIN"/>
    <property type="match status" value="1"/>
</dbReference>
<dbReference type="SUPFAM" id="SSF50249">
    <property type="entry name" value="Nucleic acid-binding proteins"/>
    <property type="match status" value="1"/>
</dbReference>
<comment type="caution">
    <text evidence="2">Lacks conserved residue(s) required for the propagation of feature annotation.</text>
</comment>
<keyword evidence="2" id="KW-0234">DNA repair</keyword>
<dbReference type="PROSITE" id="PS50935">
    <property type="entry name" value="SSB"/>
    <property type="match status" value="1"/>
</dbReference>
<keyword evidence="2" id="KW-0235">DNA replication</keyword>
<comment type="subunit">
    <text evidence="2">Homotetramer.</text>
</comment>
<dbReference type="PANTHER" id="PTHR10302">
    <property type="entry name" value="SINGLE-STRANDED DNA-BINDING PROTEIN"/>
    <property type="match status" value="1"/>
</dbReference>
<reference evidence="6" key="1">
    <citation type="submission" date="2016-10" db="EMBL/GenBank/DDBJ databases">
        <authorList>
            <person name="Varghese N."/>
            <person name="Submissions S."/>
        </authorList>
    </citation>
    <scope>NUCLEOTIDE SEQUENCE [LARGE SCALE GENOMIC DNA]</scope>
    <source>
        <strain evidence="6">DSM 45789</strain>
    </source>
</reference>
<dbReference type="HAMAP" id="MF_00984">
    <property type="entry name" value="SSB"/>
    <property type="match status" value="1"/>
</dbReference>
<accession>A0A1I6PA13</accession>
<keyword evidence="1 2" id="KW-0238">DNA-binding</keyword>
<dbReference type="GO" id="GO:0006260">
    <property type="term" value="P:DNA replication"/>
    <property type="evidence" value="ECO:0007669"/>
    <property type="project" value="UniProtKB-UniRule"/>
</dbReference>
<dbReference type="NCBIfam" id="TIGR00621">
    <property type="entry name" value="ssb"/>
    <property type="match status" value="1"/>
</dbReference>
<evidence type="ECO:0000313" key="5">
    <source>
        <dbReference type="EMBL" id="SFS37019.1"/>
    </source>
</evidence>
<comment type="function">
    <text evidence="2">Plays an important role in DNA replication, recombination and repair. Binds to ssDNA and to an array of partner proteins to recruit them to their sites of action during DNA metabolism.</text>
</comment>
<dbReference type="Proteomes" id="UP000198660">
    <property type="component" value="Unassembled WGS sequence"/>
</dbReference>
<evidence type="ECO:0000313" key="6">
    <source>
        <dbReference type="Proteomes" id="UP000198660"/>
    </source>
</evidence>
<dbReference type="Pfam" id="PF00436">
    <property type="entry name" value="SSB"/>
    <property type="match status" value="1"/>
</dbReference>
<keyword evidence="2" id="KW-0233">DNA recombination</keyword>
<protein>
    <recommendedName>
        <fullName evidence="2 3">Single-stranded DNA-binding protein</fullName>
        <shortName evidence="2">SSB</shortName>
    </recommendedName>
</protein>
<keyword evidence="2" id="KW-0227">DNA damage</keyword>
<feature type="short sequence motif" description="Important for interaction with partner proteins" evidence="2">
    <location>
        <begin position="154"/>
        <end position="159"/>
    </location>
</feature>
<dbReference type="CDD" id="cd04496">
    <property type="entry name" value="SSB_OBF"/>
    <property type="match status" value="1"/>
</dbReference>
<dbReference type="EMBL" id="FPAA01000001">
    <property type="protein sequence ID" value="SFS37019.1"/>
    <property type="molecule type" value="Genomic_DNA"/>
</dbReference>
<dbReference type="RefSeq" id="WP_091833184.1">
    <property type="nucleotide sequence ID" value="NZ_FPAA01000001.1"/>
</dbReference>
<evidence type="ECO:0000256" key="1">
    <source>
        <dbReference type="ARBA" id="ARBA00023125"/>
    </source>
</evidence>
<gene>
    <name evidence="5" type="ORF">SAMN05444972_101455</name>
</gene>
<evidence type="ECO:0000256" key="2">
    <source>
        <dbReference type="HAMAP-Rule" id="MF_00984"/>
    </source>
</evidence>
<dbReference type="GO" id="GO:0006310">
    <property type="term" value="P:DNA recombination"/>
    <property type="evidence" value="ECO:0007669"/>
    <property type="project" value="UniProtKB-UniRule"/>
</dbReference>
<organism evidence="5 6">
    <name type="scientific">Marininema halotolerans</name>
    <dbReference type="NCBI Taxonomy" id="1155944"/>
    <lineage>
        <taxon>Bacteria</taxon>
        <taxon>Bacillati</taxon>
        <taxon>Bacillota</taxon>
        <taxon>Bacilli</taxon>
        <taxon>Bacillales</taxon>
        <taxon>Thermoactinomycetaceae</taxon>
        <taxon>Marininema</taxon>
    </lineage>
</organism>
<evidence type="ECO:0000256" key="4">
    <source>
        <dbReference type="SAM" id="MobiDB-lite"/>
    </source>
</evidence>
<name>A0A1I6PA13_9BACL</name>
<dbReference type="GO" id="GO:0009295">
    <property type="term" value="C:nucleoid"/>
    <property type="evidence" value="ECO:0007669"/>
    <property type="project" value="TreeGrafter"/>
</dbReference>
<feature type="region of interest" description="Disordered" evidence="4">
    <location>
        <begin position="114"/>
        <end position="159"/>
    </location>
</feature>